<organism evidence="2 3">
    <name type="scientific">Pseudonocardia ailaonensis</name>
    <dbReference type="NCBI Taxonomy" id="367279"/>
    <lineage>
        <taxon>Bacteria</taxon>
        <taxon>Bacillati</taxon>
        <taxon>Actinomycetota</taxon>
        <taxon>Actinomycetes</taxon>
        <taxon>Pseudonocardiales</taxon>
        <taxon>Pseudonocardiaceae</taxon>
        <taxon>Pseudonocardia</taxon>
    </lineage>
</organism>
<dbReference type="Pfam" id="PF25873">
    <property type="entry name" value="WHD_MalT"/>
    <property type="match status" value="1"/>
</dbReference>
<evidence type="ECO:0000313" key="2">
    <source>
        <dbReference type="EMBL" id="GAA1880927.1"/>
    </source>
</evidence>
<evidence type="ECO:0000313" key="3">
    <source>
        <dbReference type="Proteomes" id="UP001500449"/>
    </source>
</evidence>
<evidence type="ECO:0000259" key="1">
    <source>
        <dbReference type="PROSITE" id="PS50043"/>
    </source>
</evidence>
<dbReference type="SUPFAM" id="SSF46894">
    <property type="entry name" value="C-terminal effector domain of the bipartite response regulators"/>
    <property type="match status" value="1"/>
</dbReference>
<dbReference type="InterPro" id="IPR000792">
    <property type="entry name" value="Tscrpt_reg_LuxR_C"/>
</dbReference>
<dbReference type="InterPro" id="IPR027417">
    <property type="entry name" value="P-loop_NTPase"/>
</dbReference>
<dbReference type="InterPro" id="IPR036388">
    <property type="entry name" value="WH-like_DNA-bd_sf"/>
</dbReference>
<dbReference type="Gene3D" id="1.10.10.10">
    <property type="entry name" value="Winged helix-like DNA-binding domain superfamily/Winged helix DNA-binding domain"/>
    <property type="match status" value="1"/>
</dbReference>
<dbReference type="SMART" id="SM00421">
    <property type="entry name" value="HTH_LUXR"/>
    <property type="match status" value="1"/>
</dbReference>
<keyword evidence="3" id="KW-1185">Reference proteome</keyword>
<gene>
    <name evidence="2" type="ORF">GCM10009836_72770</name>
</gene>
<dbReference type="InterPro" id="IPR059106">
    <property type="entry name" value="WHD_MalT"/>
</dbReference>
<dbReference type="CDD" id="cd06170">
    <property type="entry name" value="LuxR_C_like"/>
    <property type="match status" value="1"/>
</dbReference>
<dbReference type="InterPro" id="IPR016032">
    <property type="entry name" value="Sig_transdc_resp-reg_C-effctor"/>
</dbReference>
<feature type="domain" description="HTH luxR-type" evidence="1">
    <location>
        <begin position="806"/>
        <end position="871"/>
    </location>
</feature>
<dbReference type="EMBL" id="BAAAQK010000034">
    <property type="protein sequence ID" value="GAA1880927.1"/>
    <property type="molecule type" value="Genomic_DNA"/>
</dbReference>
<proteinExistence type="predicted"/>
<sequence>MERVALVSGVVRTLTPRGVVAAKLARPRLSPVHLHRPRLLGLIGADDAPVTLVSAPAGYGKTSFVAEYAAEHPADVGWLSLDGNDDESRLWAGVLAALCTCAAIGADNPLRGLVVPDSPTADPAFLGAVDTALRELPIRLTLVLDDLQELGPGSRTALDHLARRLPETIRLILLTRTDPSLSLQRLRLEGRLREIRSADLAMDVAEATELLAKAGQDLPREQIEVLVEQTDGWPAGVRLAAQSLAATTDPDAYLADLAGNDRAIADYLFNEILSQLPERTVDVLHAVCICDQLPSPLAVALTETDDAAEILDSLERGSGLVTAYGPGRAQYRVHPLLRSYLQASLRRTRPRSIAEIHRRAAGWFLAHDRPAEAMSHLTIAEDSEGLIVLLRRCGVDLVETGYGKAVLGAIAALQADALRTDPLLLAVQSYAHLDRGELGAAQACLERAAATRTEDSDDHGALAVARARLGVVQGRLFYPEGTAEPRLENLRGSWSDRLLEAQTAIASRQADHAEQLARSVLDEPGIDEFARARAMSVLAAATGLSGGFGEMADLARQAAGLGRATGRWDGTESSALTAMLTGYADLMRCRPEDTLAGLAGADPYVARMGPAVVIGPFVDALRAAARFDLGEREAAHELMRRARRATVVDHARDEQIALVAMLAHDIAVQLGHRDEARAVISWAADRLAGTVELAVMRAASPAAISRFDAARGHLAPVLDGTSPSQLSWASVVGWLLECEIALGVGETNRARRALVSALREARDVDVLRPLVSAPAAVSALMRSRLGAMGEFDDFAATVLAVRGRHGLADPPTFTEREQSVLALLPSLRPIADIAVELGVSSNTVKTHVKALYTKLGASSRREAVDTAARLGLLRNA</sequence>
<dbReference type="Pfam" id="PF00196">
    <property type="entry name" value="GerE"/>
    <property type="match status" value="1"/>
</dbReference>
<dbReference type="InterPro" id="IPR041664">
    <property type="entry name" value="AAA_16"/>
</dbReference>
<dbReference type="Pfam" id="PF13191">
    <property type="entry name" value="AAA_16"/>
    <property type="match status" value="1"/>
</dbReference>
<dbReference type="PROSITE" id="PS50043">
    <property type="entry name" value="HTH_LUXR_2"/>
    <property type="match status" value="1"/>
</dbReference>
<dbReference type="RefSeq" id="WP_344428182.1">
    <property type="nucleotide sequence ID" value="NZ_BAAAQK010000034.1"/>
</dbReference>
<dbReference type="SUPFAM" id="SSF52540">
    <property type="entry name" value="P-loop containing nucleoside triphosphate hydrolases"/>
    <property type="match status" value="1"/>
</dbReference>
<name>A0ABN2NPY7_9PSEU</name>
<dbReference type="Proteomes" id="UP001500449">
    <property type="component" value="Unassembled WGS sequence"/>
</dbReference>
<accession>A0ABN2NPY7</accession>
<protein>
    <submittedName>
        <fullName evidence="2">LuxR C-terminal-related transcriptional regulator</fullName>
    </submittedName>
</protein>
<reference evidence="2 3" key="1">
    <citation type="journal article" date="2019" name="Int. J. Syst. Evol. Microbiol.">
        <title>The Global Catalogue of Microorganisms (GCM) 10K type strain sequencing project: providing services to taxonomists for standard genome sequencing and annotation.</title>
        <authorList>
            <consortium name="The Broad Institute Genomics Platform"/>
            <consortium name="The Broad Institute Genome Sequencing Center for Infectious Disease"/>
            <person name="Wu L."/>
            <person name="Ma J."/>
        </authorList>
    </citation>
    <scope>NUCLEOTIDE SEQUENCE [LARGE SCALE GENOMIC DNA]</scope>
    <source>
        <strain evidence="2 3">JCM 16009</strain>
    </source>
</reference>
<comment type="caution">
    <text evidence="2">The sequence shown here is derived from an EMBL/GenBank/DDBJ whole genome shotgun (WGS) entry which is preliminary data.</text>
</comment>